<evidence type="ECO:0000313" key="14">
    <source>
        <dbReference type="EMBL" id="MDG2992410.1"/>
    </source>
</evidence>
<dbReference type="PANTHER" id="PTHR30561:SF9">
    <property type="entry name" value="4-AMINO-4-DEOXY-L-ARABINOSE-PHOSPHOUNDECAPRENOL FLIPPASE SUBUNIT ARNF-RELATED"/>
    <property type="match status" value="1"/>
</dbReference>
<protein>
    <submittedName>
        <fullName evidence="14">EamA family transporter</fullName>
    </submittedName>
</protein>
<keyword evidence="15" id="KW-1185">Reference proteome</keyword>
<feature type="transmembrane region" description="Helical" evidence="12">
    <location>
        <begin position="58"/>
        <end position="78"/>
    </location>
</feature>
<dbReference type="InterPro" id="IPR037185">
    <property type="entry name" value="EmrE-like"/>
</dbReference>
<comment type="similarity">
    <text evidence="2">Belongs to the EamA transporter family.</text>
</comment>
<dbReference type="InterPro" id="IPR000390">
    <property type="entry name" value="Small_drug/metabolite_transptr"/>
</dbReference>
<dbReference type="Pfam" id="PF00892">
    <property type="entry name" value="EamA"/>
    <property type="match status" value="1"/>
</dbReference>
<keyword evidence="8" id="KW-0448">Lipopolysaccharide biosynthesis</keyword>
<keyword evidence="6" id="KW-0441">Lipid A biosynthesis</keyword>
<evidence type="ECO:0000256" key="8">
    <source>
        <dbReference type="ARBA" id="ARBA00022985"/>
    </source>
</evidence>
<dbReference type="Proteomes" id="UP001154265">
    <property type="component" value="Unassembled WGS sequence"/>
</dbReference>
<evidence type="ECO:0000256" key="10">
    <source>
        <dbReference type="ARBA" id="ARBA00023098"/>
    </source>
</evidence>
<keyword evidence="5" id="KW-0997">Cell inner membrane</keyword>
<feature type="transmembrane region" description="Helical" evidence="12">
    <location>
        <begin position="32"/>
        <end position="51"/>
    </location>
</feature>
<keyword evidence="3" id="KW-1003">Cell membrane</keyword>
<accession>A0ABT6F3H7</accession>
<proteinExistence type="inferred from homology"/>
<feature type="transmembrane region" description="Helical" evidence="12">
    <location>
        <begin position="84"/>
        <end position="101"/>
    </location>
</feature>
<comment type="caution">
    <text evidence="14">The sequence shown here is derived from an EMBL/GenBank/DDBJ whole genome shotgun (WGS) entry which is preliminary data.</text>
</comment>
<feature type="domain" description="EamA" evidence="13">
    <location>
        <begin position="33"/>
        <end position="99"/>
    </location>
</feature>
<dbReference type="InterPro" id="IPR000620">
    <property type="entry name" value="EamA_dom"/>
</dbReference>
<keyword evidence="11 12" id="KW-0472">Membrane</keyword>
<evidence type="ECO:0000313" key="15">
    <source>
        <dbReference type="Proteomes" id="UP001154265"/>
    </source>
</evidence>
<evidence type="ECO:0000256" key="12">
    <source>
        <dbReference type="SAM" id="Phobius"/>
    </source>
</evidence>
<dbReference type="SUPFAM" id="SSF103481">
    <property type="entry name" value="Multidrug resistance efflux transporter EmrE"/>
    <property type="match status" value="1"/>
</dbReference>
<organism evidence="14 15">
    <name type="scientific">Candidatus Synechococcus calcipolaris G9</name>
    <dbReference type="NCBI Taxonomy" id="1497997"/>
    <lineage>
        <taxon>Bacteria</taxon>
        <taxon>Bacillati</taxon>
        <taxon>Cyanobacteriota</taxon>
        <taxon>Cyanophyceae</taxon>
        <taxon>Synechococcales</taxon>
        <taxon>Synechococcaceae</taxon>
        <taxon>Synechococcus</taxon>
    </lineage>
</organism>
<evidence type="ECO:0000256" key="6">
    <source>
        <dbReference type="ARBA" id="ARBA00022556"/>
    </source>
</evidence>
<reference evidence="14" key="1">
    <citation type="journal article" date="2022" name="Genome Biol. Evol.">
        <title>A New Gene Family Diagnostic for Intracellular Biomineralization of Amorphous Ca Carbonates by Cyanobacteria.</title>
        <authorList>
            <person name="Benzerara K."/>
            <person name="Duprat E."/>
            <person name="Bitard-Feildel T."/>
            <person name="Caumes G."/>
            <person name="Cassier-Chauvat C."/>
            <person name="Chauvat F."/>
            <person name="Dezi M."/>
            <person name="Diop S.I."/>
            <person name="Gaschignard G."/>
            <person name="Gorgen S."/>
            <person name="Gugger M."/>
            <person name="Lopez-Garcia P."/>
            <person name="Millet M."/>
            <person name="Skouri-Panet F."/>
            <person name="Moreira D."/>
            <person name="Callebaut I."/>
        </authorList>
    </citation>
    <scope>NUCLEOTIDE SEQUENCE</scope>
    <source>
        <strain evidence="14">G9</strain>
    </source>
</reference>
<evidence type="ECO:0000256" key="1">
    <source>
        <dbReference type="ARBA" id="ARBA00004651"/>
    </source>
</evidence>
<evidence type="ECO:0000259" key="13">
    <source>
        <dbReference type="Pfam" id="PF00892"/>
    </source>
</evidence>
<dbReference type="PANTHER" id="PTHR30561">
    <property type="entry name" value="SMR FAMILY PROTON-DEPENDENT DRUG EFFLUX TRANSPORTER SUGE"/>
    <property type="match status" value="1"/>
</dbReference>
<gene>
    <name evidence="14" type="ORF">L3556_15940</name>
</gene>
<evidence type="ECO:0000256" key="9">
    <source>
        <dbReference type="ARBA" id="ARBA00022989"/>
    </source>
</evidence>
<name>A0ABT6F3H7_9SYNE</name>
<evidence type="ECO:0000256" key="11">
    <source>
        <dbReference type="ARBA" id="ARBA00023136"/>
    </source>
</evidence>
<comment type="subcellular location">
    <subcellularLocation>
        <location evidence="1">Cell membrane</location>
        <topology evidence="1">Multi-pass membrane protein</topology>
    </subcellularLocation>
</comment>
<keyword evidence="7 12" id="KW-0812">Transmembrane</keyword>
<evidence type="ECO:0000256" key="7">
    <source>
        <dbReference type="ARBA" id="ARBA00022692"/>
    </source>
</evidence>
<evidence type="ECO:0000256" key="2">
    <source>
        <dbReference type="ARBA" id="ARBA00007362"/>
    </source>
</evidence>
<dbReference type="RefSeq" id="WP_277868323.1">
    <property type="nucleotide sequence ID" value="NZ_JAKKUT010000008.1"/>
</dbReference>
<dbReference type="EMBL" id="JAKKUT010000008">
    <property type="protein sequence ID" value="MDG2992410.1"/>
    <property type="molecule type" value="Genomic_DNA"/>
</dbReference>
<keyword evidence="10" id="KW-0443">Lipid metabolism</keyword>
<evidence type="ECO:0000256" key="4">
    <source>
        <dbReference type="ARBA" id="ARBA00022516"/>
    </source>
</evidence>
<reference evidence="14" key="2">
    <citation type="submission" date="2022-01" db="EMBL/GenBank/DDBJ databases">
        <authorList>
            <person name="Zivanovic Y."/>
            <person name="Moreira D."/>
            <person name="Lopez-Garcia P."/>
        </authorList>
    </citation>
    <scope>NUCLEOTIDE SEQUENCE</scope>
    <source>
        <strain evidence="14">G9</strain>
    </source>
</reference>
<keyword evidence="9 12" id="KW-1133">Transmembrane helix</keyword>
<sequence length="102" mass="11257">MIIKWQVSLAGPLPQQTAEKLLHLAYLLLNPWIISGFAAAFLAALSWMAAMTKFPLSYAYPFMSFAFVLVLFLSAVFFKEPITLPKMLGMAAIVFGIVVGSR</sequence>
<evidence type="ECO:0000256" key="5">
    <source>
        <dbReference type="ARBA" id="ARBA00022519"/>
    </source>
</evidence>
<evidence type="ECO:0000256" key="3">
    <source>
        <dbReference type="ARBA" id="ARBA00022475"/>
    </source>
</evidence>
<keyword evidence="4" id="KW-0444">Lipid biosynthesis</keyword>
<dbReference type="Gene3D" id="1.10.3730.20">
    <property type="match status" value="1"/>
</dbReference>